<feature type="compositionally biased region" description="Acidic residues" evidence="1">
    <location>
        <begin position="78"/>
        <end position="91"/>
    </location>
</feature>
<proteinExistence type="predicted"/>
<feature type="region of interest" description="Disordered" evidence="1">
    <location>
        <begin position="154"/>
        <end position="173"/>
    </location>
</feature>
<dbReference type="PANTHER" id="PTHR10676">
    <property type="entry name" value="DYNEIN HEAVY CHAIN FAMILY PROTEIN"/>
    <property type="match status" value="1"/>
</dbReference>
<sequence>MKECLARSKDLGFDTVLDREASPVRMGLPDTPETPDTPELAKSEAESNASEAEERHGALLHEKPSRVSMAPTVHEAVCEDLEEEEEEEDDERQQRAVPEDQDVANEELLRSELAELREAVARELTARAELEALHRQTAERLSSCEAQRAQMAKELRSSKAERDGLRRQLQETSERHVELARRLRKQQETNKQLDSQLNTAEAARLELQNQLGEEREVLVESPEAFCDELIDSSLDSALSKDSPEMEEELPTAGGLLREWASVYEDAAERRPVLLKRSPWAKEIKAEPPMRSPRESAGKLSMRDLSEIKALKKPPPPIRMLMEVCCLLFHIQPVKSRDDSARQHLDYWEPARRFLLSDPFLLSKLRSFEEIGPAQRAKIKKYFKDPDFSAERVLKCSKAAHELYVCVSSLIGLQPNASQSDERCIACTTAASSNENIAAVK</sequence>
<dbReference type="GO" id="GO:0051959">
    <property type="term" value="F:dynein light intermediate chain binding"/>
    <property type="evidence" value="ECO:0007669"/>
    <property type="project" value="InterPro"/>
</dbReference>
<feature type="compositionally biased region" description="Basic and acidic residues" evidence="1">
    <location>
        <begin position="52"/>
        <end position="65"/>
    </location>
</feature>
<dbReference type="GO" id="GO:0097729">
    <property type="term" value="C:9+2 motile cilium"/>
    <property type="evidence" value="ECO:0007669"/>
    <property type="project" value="TreeGrafter"/>
</dbReference>
<dbReference type="Gene3D" id="1.20.920.60">
    <property type="match status" value="1"/>
</dbReference>
<reference evidence="2" key="1">
    <citation type="submission" date="2023-08" db="EMBL/GenBank/DDBJ databases">
        <authorList>
            <person name="Chen Y."/>
            <person name="Shah S."/>
            <person name="Dougan E. K."/>
            <person name="Thang M."/>
            <person name="Chan C."/>
        </authorList>
    </citation>
    <scope>NUCLEOTIDE SEQUENCE</scope>
</reference>
<dbReference type="AlphaFoldDB" id="A0AA36MU08"/>
<protein>
    <submittedName>
        <fullName evidence="2">Uncharacterized protein</fullName>
    </submittedName>
</protein>
<evidence type="ECO:0000313" key="3">
    <source>
        <dbReference type="Proteomes" id="UP001178507"/>
    </source>
</evidence>
<feature type="region of interest" description="Disordered" evidence="1">
    <location>
        <begin position="17"/>
        <end position="107"/>
    </location>
</feature>
<dbReference type="InterPro" id="IPR026983">
    <property type="entry name" value="DHC"/>
</dbReference>
<dbReference type="GO" id="GO:0060294">
    <property type="term" value="P:cilium movement involved in cell motility"/>
    <property type="evidence" value="ECO:0007669"/>
    <property type="project" value="TreeGrafter"/>
</dbReference>
<gene>
    <name evidence="2" type="ORF">EVOR1521_LOCUS12415</name>
</gene>
<dbReference type="EMBL" id="CAUJNA010001304">
    <property type="protein sequence ID" value="CAJ1385935.1"/>
    <property type="molecule type" value="Genomic_DNA"/>
</dbReference>
<accession>A0AA36MU08</accession>
<name>A0AA36MU08_9DINO</name>
<dbReference type="Proteomes" id="UP001178507">
    <property type="component" value="Unassembled WGS sequence"/>
</dbReference>
<comment type="caution">
    <text evidence="2">The sequence shown here is derived from an EMBL/GenBank/DDBJ whole genome shotgun (WGS) entry which is preliminary data.</text>
</comment>
<evidence type="ECO:0000313" key="2">
    <source>
        <dbReference type="EMBL" id="CAJ1385935.1"/>
    </source>
</evidence>
<dbReference type="GO" id="GO:0030286">
    <property type="term" value="C:dynein complex"/>
    <property type="evidence" value="ECO:0007669"/>
    <property type="project" value="InterPro"/>
</dbReference>
<keyword evidence="3" id="KW-1185">Reference proteome</keyword>
<dbReference type="GO" id="GO:0008569">
    <property type="term" value="F:minus-end-directed microtubule motor activity"/>
    <property type="evidence" value="ECO:0007669"/>
    <property type="project" value="TreeGrafter"/>
</dbReference>
<dbReference type="GO" id="GO:0045505">
    <property type="term" value="F:dynein intermediate chain binding"/>
    <property type="evidence" value="ECO:0007669"/>
    <property type="project" value="InterPro"/>
</dbReference>
<evidence type="ECO:0000256" key="1">
    <source>
        <dbReference type="SAM" id="MobiDB-lite"/>
    </source>
</evidence>
<organism evidence="2 3">
    <name type="scientific">Effrenium voratum</name>
    <dbReference type="NCBI Taxonomy" id="2562239"/>
    <lineage>
        <taxon>Eukaryota</taxon>
        <taxon>Sar</taxon>
        <taxon>Alveolata</taxon>
        <taxon>Dinophyceae</taxon>
        <taxon>Suessiales</taxon>
        <taxon>Symbiodiniaceae</taxon>
        <taxon>Effrenium</taxon>
    </lineage>
</organism>